<feature type="transmembrane region" description="Helical" evidence="1">
    <location>
        <begin position="145"/>
        <end position="168"/>
    </location>
</feature>
<evidence type="ECO:0000256" key="1">
    <source>
        <dbReference type="SAM" id="Phobius"/>
    </source>
</evidence>
<evidence type="ECO:0000313" key="2">
    <source>
        <dbReference type="Proteomes" id="UP001652620"/>
    </source>
</evidence>
<sequence>MSYLRSIGKEISRVEMTPAEDSTYTTSSGSKRASYSLMGIKLLELALVITCIGLIDEPSTHSHLRIFITPRVVALCYVTFGSLIIYTSIYLIMALFGDVTSWRTSTLWSIIGFILLVAVTALLFRDWSTTKERNYWHPNMQRLDLVLAAAAVSLVTTLIYLVDLLATIRFGVSGELE</sequence>
<keyword evidence="1" id="KW-1133">Transmembrane helix</keyword>
<dbReference type="PANTHER" id="PTHR36692">
    <property type="entry name" value="PROTEIN SNAKESKIN"/>
    <property type="match status" value="1"/>
</dbReference>
<dbReference type="PANTHER" id="PTHR36692:SF1">
    <property type="entry name" value="GH08457P"/>
    <property type="match status" value="1"/>
</dbReference>
<proteinExistence type="predicted"/>
<dbReference type="Proteomes" id="UP001652620">
    <property type="component" value="Chromosome 5"/>
</dbReference>
<reference evidence="3" key="1">
    <citation type="submission" date="2025-08" db="UniProtKB">
        <authorList>
            <consortium name="RefSeq"/>
        </authorList>
    </citation>
    <scope>IDENTIFICATION</scope>
    <source>
        <tissue evidence="3">Adult</tissue>
    </source>
</reference>
<feature type="transmembrane region" description="Helical" evidence="1">
    <location>
        <begin position="107"/>
        <end position="124"/>
    </location>
</feature>
<keyword evidence="2" id="KW-1185">Reference proteome</keyword>
<name>A0ABM3JW59_BACDO</name>
<feature type="transmembrane region" description="Helical" evidence="1">
    <location>
        <begin position="75"/>
        <end position="95"/>
    </location>
</feature>
<dbReference type="RefSeq" id="XP_049313422.1">
    <property type="nucleotide sequence ID" value="XM_049457465.1"/>
</dbReference>
<evidence type="ECO:0000313" key="3">
    <source>
        <dbReference type="RefSeq" id="XP_049313422.1"/>
    </source>
</evidence>
<dbReference type="InterPro" id="IPR038976">
    <property type="entry name" value="Ssk"/>
</dbReference>
<gene>
    <name evidence="3" type="primary">LOC105225923</name>
</gene>
<keyword evidence="1" id="KW-0812">Transmembrane</keyword>
<keyword evidence="1" id="KW-0472">Membrane</keyword>
<protein>
    <submittedName>
        <fullName evidence="3">Uncharacterized protein LOC105225923 isoform X1</fullName>
    </submittedName>
</protein>
<dbReference type="GeneID" id="105225923"/>
<organism evidence="2 3">
    <name type="scientific">Bactrocera dorsalis</name>
    <name type="common">Oriental fruit fly</name>
    <name type="synonym">Dacus dorsalis</name>
    <dbReference type="NCBI Taxonomy" id="27457"/>
    <lineage>
        <taxon>Eukaryota</taxon>
        <taxon>Metazoa</taxon>
        <taxon>Ecdysozoa</taxon>
        <taxon>Arthropoda</taxon>
        <taxon>Hexapoda</taxon>
        <taxon>Insecta</taxon>
        <taxon>Pterygota</taxon>
        <taxon>Neoptera</taxon>
        <taxon>Endopterygota</taxon>
        <taxon>Diptera</taxon>
        <taxon>Brachycera</taxon>
        <taxon>Muscomorpha</taxon>
        <taxon>Tephritoidea</taxon>
        <taxon>Tephritidae</taxon>
        <taxon>Bactrocera</taxon>
        <taxon>Bactrocera</taxon>
    </lineage>
</organism>
<accession>A0ABM3JW59</accession>